<keyword evidence="3" id="KW-0479">Metal-binding</keyword>
<evidence type="ECO:0000256" key="4">
    <source>
        <dbReference type="ARBA" id="ARBA00023002"/>
    </source>
</evidence>
<evidence type="ECO:0000313" key="7">
    <source>
        <dbReference type="EMBL" id="CAB4933231.1"/>
    </source>
</evidence>
<keyword evidence="5" id="KW-0408">Iron</keyword>
<dbReference type="SUPFAM" id="SSF48264">
    <property type="entry name" value="Cytochrome P450"/>
    <property type="match status" value="1"/>
</dbReference>
<name>A0A6J7IR55_9ZZZZ</name>
<dbReference type="PANTHER" id="PTHR46696">
    <property type="entry name" value="P450, PUTATIVE (EUROFUNG)-RELATED"/>
    <property type="match status" value="1"/>
</dbReference>
<dbReference type="GO" id="GO:0020037">
    <property type="term" value="F:heme binding"/>
    <property type="evidence" value="ECO:0007669"/>
    <property type="project" value="InterPro"/>
</dbReference>
<comment type="similarity">
    <text evidence="1">Belongs to the cytochrome P450 family.</text>
</comment>
<dbReference type="PANTHER" id="PTHR46696:SF6">
    <property type="entry name" value="P450, PUTATIVE (EUROFUNG)-RELATED"/>
    <property type="match status" value="1"/>
</dbReference>
<evidence type="ECO:0000256" key="1">
    <source>
        <dbReference type="ARBA" id="ARBA00010617"/>
    </source>
</evidence>
<protein>
    <submittedName>
        <fullName evidence="7">Unannotated protein</fullName>
    </submittedName>
</protein>
<gene>
    <name evidence="7" type="ORF">UFOPK3773_00377</name>
</gene>
<dbReference type="FunFam" id="1.10.630.10:FF:000018">
    <property type="entry name" value="Cytochrome P450 monooxygenase"/>
    <property type="match status" value="1"/>
</dbReference>
<dbReference type="GO" id="GO:0005506">
    <property type="term" value="F:iron ion binding"/>
    <property type="evidence" value="ECO:0007669"/>
    <property type="project" value="InterPro"/>
</dbReference>
<dbReference type="PROSITE" id="PS00086">
    <property type="entry name" value="CYTOCHROME_P450"/>
    <property type="match status" value="1"/>
</dbReference>
<dbReference type="PRINTS" id="PR00385">
    <property type="entry name" value="P450"/>
</dbReference>
<organism evidence="7">
    <name type="scientific">freshwater metagenome</name>
    <dbReference type="NCBI Taxonomy" id="449393"/>
    <lineage>
        <taxon>unclassified sequences</taxon>
        <taxon>metagenomes</taxon>
        <taxon>ecological metagenomes</taxon>
    </lineage>
</organism>
<dbReference type="InterPro" id="IPR017972">
    <property type="entry name" value="Cyt_P450_CS"/>
</dbReference>
<proteinExistence type="inferred from homology"/>
<accession>A0A6J7IR55</accession>
<evidence type="ECO:0000256" key="2">
    <source>
        <dbReference type="ARBA" id="ARBA00022617"/>
    </source>
</evidence>
<evidence type="ECO:0000256" key="5">
    <source>
        <dbReference type="ARBA" id="ARBA00023004"/>
    </source>
</evidence>
<evidence type="ECO:0000256" key="3">
    <source>
        <dbReference type="ARBA" id="ARBA00022723"/>
    </source>
</evidence>
<keyword evidence="2" id="KW-0349">Heme</keyword>
<keyword evidence="4" id="KW-0560">Oxidoreductase</keyword>
<dbReference type="Pfam" id="PF00067">
    <property type="entry name" value="p450"/>
    <property type="match status" value="1"/>
</dbReference>
<dbReference type="AlphaFoldDB" id="A0A6J7IR55"/>
<keyword evidence="6" id="KW-0503">Monooxygenase</keyword>
<dbReference type="EMBL" id="CAFBNF010000023">
    <property type="protein sequence ID" value="CAB4933231.1"/>
    <property type="molecule type" value="Genomic_DNA"/>
</dbReference>
<dbReference type="InterPro" id="IPR036396">
    <property type="entry name" value="Cyt_P450_sf"/>
</dbReference>
<evidence type="ECO:0000256" key="6">
    <source>
        <dbReference type="ARBA" id="ARBA00023033"/>
    </source>
</evidence>
<dbReference type="GO" id="GO:0004497">
    <property type="term" value="F:monooxygenase activity"/>
    <property type="evidence" value="ECO:0007669"/>
    <property type="project" value="UniProtKB-KW"/>
</dbReference>
<sequence length="386" mass="44071">MTQQPVRDFDFHGEALDNIFETYRELRSECPVGWSERYGGFWFMMKNEDIFNAEQNWQTFSVAPSMLMPAIGTDEPMIPLDIDPPAHTGYRRLLLPLFTPSKVDELTPFVEATARELADAVMEHDVADIGINFARPLPTIVFSSLVGYPREDWHLFDDWIDRIFARTDDEEDARIAGDEVRAYLEALVERRRNEPHKDDITGRLLTAEVDGRPLTHEEIMNYQYLLFVAGLETTAWTIRAGLWYLANHPEDQQRLRDEPELVSSAVEEFLRTFAPVQGMARTALQDIEVGGCPIKKGDRVVLAFGSGNRDEAAYDNPDDVIIDRVENRHLAFGVGIHRCLGSNLGRREVVVALREFIARVPRFEAVDPSQQWHGVGPLTVRFIREA</sequence>
<dbReference type="InterPro" id="IPR001128">
    <property type="entry name" value="Cyt_P450"/>
</dbReference>
<dbReference type="InterPro" id="IPR002397">
    <property type="entry name" value="Cyt_P450_B"/>
</dbReference>
<dbReference type="PRINTS" id="PR00359">
    <property type="entry name" value="BP450"/>
</dbReference>
<dbReference type="GO" id="GO:0016705">
    <property type="term" value="F:oxidoreductase activity, acting on paired donors, with incorporation or reduction of molecular oxygen"/>
    <property type="evidence" value="ECO:0007669"/>
    <property type="project" value="InterPro"/>
</dbReference>
<dbReference type="Gene3D" id="1.10.630.10">
    <property type="entry name" value="Cytochrome P450"/>
    <property type="match status" value="1"/>
</dbReference>
<reference evidence="7" key="1">
    <citation type="submission" date="2020-05" db="EMBL/GenBank/DDBJ databases">
        <authorList>
            <person name="Chiriac C."/>
            <person name="Salcher M."/>
            <person name="Ghai R."/>
            <person name="Kavagutti S V."/>
        </authorList>
    </citation>
    <scope>NUCLEOTIDE SEQUENCE</scope>
</reference>